<feature type="compositionally biased region" description="Basic residues" evidence="1">
    <location>
        <begin position="21"/>
        <end position="35"/>
    </location>
</feature>
<gene>
    <name evidence="2" type="ORF">TNIN_424671</name>
</gene>
<comment type="caution">
    <text evidence="2">The sequence shown here is derived from an EMBL/GenBank/DDBJ whole genome shotgun (WGS) entry which is preliminary data.</text>
</comment>
<dbReference type="EMBL" id="BMAV01003113">
    <property type="protein sequence ID" value="GFY42527.1"/>
    <property type="molecule type" value="Genomic_DNA"/>
</dbReference>
<dbReference type="AlphaFoldDB" id="A0A8X7BTY5"/>
<reference evidence="2" key="1">
    <citation type="submission" date="2020-08" db="EMBL/GenBank/DDBJ databases">
        <title>Multicomponent nature underlies the extraordinary mechanical properties of spider dragline silk.</title>
        <authorList>
            <person name="Kono N."/>
            <person name="Nakamura H."/>
            <person name="Mori M."/>
            <person name="Yoshida Y."/>
            <person name="Ohtoshi R."/>
            <person name="Malay A.D."/>
            <person name="Moran D.A.P."/>
            <person name="Tomita M."/>
            <person name="Numata K."/>
            <person name="Arakawa K."/>
        </authorList>
    </citation>
    <scope>NUCLEOTIDE SEQUENCE</scope>
</reference>
<proteinExistence type="predicted"/>
<sequence>MASKRKRTSGTNKSSVGLRQPAHKKRKPEIKRFKRSVPLSLEENPDKKRRSPNRNRIAPREGCRHSPRRINKLKREPEGRKRRMDRFKVRSS</sequence>
<organism evidence="2 3">
    <name type="scientific">Trichonephila inaurata madagascariensis</name>
    <dbReference type="NCBI Taxonomy" id="2747483"/>
    <lineage>
        <taxon>Eukaryota</taxon>
        <taxon>Metazoa</taxon>
        <taxon>Ecdysozoa</taxon>
        <taxon>Arthropoda</taxon>
        <taxon>Chelicerata</taxon>
        <taxon>Arachnida</taxon>
        <taxon>Araneae</taxon>
        <taxon>Araneomorphae</taxon>
        <taxon>Entelegynae</taxon>
        <taxon>Araneoidea</taxon>
        <taxon>Nephilidae</taxon>
        <taxon>Trichonephila</taxon>
        <taxon>Trichonephila inaurata</taxon>
    </lineage>
</organism>
<evidence type="ECO:0000313" key="3">
    <source>
        <dbReference type="Proteomes" id="UP000886998"/>
    </source>
</evidence>
<evidence type="ECO:0000256" key="1">
    <source>
        <dbReference type="SAM" id="MobiDB-lite"/>
    </source>
</evidence>
<protein>
    <submittedName>
        <fullName evidence="2">Uncharacterized protein</fullName>
    </submittedName>
</protein>
<feature type="compositionally biased region" description="Basic residues" evidence="1">
    <location>
        <begin position="80"/>
        <end position="92"/>
    </location>
</feature>
<name>A0A8X7BTY5_9ARAC</name>
<evidence type="ECO:0000313" key="2">
    <source>
        <dbReference type="EMBL" id="GFY42527.1"/>
    </source>
</evidence>
<keyword evidence="3" id="KW-1185">Reference proteome</keyword>
<accession>A0A8X7BTY5</accession>
<dbReference type="Proteomes" id="UP000886998">
    <property type="component" value="Unassembled WGS sequence"/>
</dbReference>
<feature type="region of interest" description="Disordered" evidence="1">
    <location>
        <begin position="1"/>
        <end position="92"/>
    </location>
</feature>